<dbReference type="Pfam" id="PF03746">
    <property type="entry name" value="LamB_YcsF"/>
    <property type="match status" value="1"/>
</dbReference>
<dbReference type="SUPFAM" id="SSF88713">
    <property type="entry name" value="Glycoside hydrolase/deacetylase"/>
    <property type="match status" value="1"/>
</dbReference>
<name>A0ABT0DUR6_9SPHN</name>
<keyword evidence="3" id="KW-1185">Reference proteome</keyword>
<dbReference type="CDD" id="cd10787">
    <property type="entry name" value="LamB_YcsF_like"/>
    <property type="match status" value="1"/>
</dbReference>
<dbReference type="InterPro" id="IPR011330">
    <property type="entry name" value="Glyco_hydro/deAcase_b/a-brl"/>
</dbReference>
<reference evidence="2 3" key="1">
    <citation type="submission" date="2022-04" db="EMBL/GenBank/DDBJ databases">
        <authorList>
            <person name="Huq M.A."/>
        </authorList>
    </citation>
    <scope>NUCLEOTIDE SEQUENCE [LARGE SCALE GENOMIC DNA]</scope>
    <source>
        <strain evidence="2 3">MAH-33</strain>
    </source>
</reference>
<accession>A0ABT0DUR6</accession>
<comment type="caution">
    <text evidence="2">The sequence shown here is derived from an EMBL/GenBank/DDBJ whole genome shotgun (WGS) entry which is preliminary data.</text>
</comment>
<dbReference type="PANTHER" id="PTHR30292:SF0">
    <property type="entry name" value="5-OXOPROLINASE SUBUNIT A"/>
    <property type="match status" value="1"/>
</dbReference>
<gene>
    <name evidence="2" type="ORF">MU848_04570</name>
</gene>
<dbReference type="RefSeq" id="WP_247230502.1">
    <property type="nucleotide sequence ID" value="NZ_JALKHS010000006.1"/>
</dbReference>
<evidence type="ECO:0000313" key="2">
    <source>
        <dbReference type="EMBL" id="MCK0530857.1"/>
    </source>
</evidence>
<dbReference type="NCBIfam" id="NF003814">
    <property type="entry name" value="PRK05406.1-3"/>
    <property type="match status" value="1"/>
</dbReference>
<dbReference type="NCBIfam" id="NF003816">
    <property type="entry name" value="PRK05406.1-5"/>
    <property type="match status" value="1"/>
</dbReference>
<proteinExistence type="predicted"/>
<dbReference type="Proteomes" id="UP001203512">
    <property type="component" value="Unassembled WGS sequence"/>
</dbReference>
<organism evidence="2 3">
    <name type="scientific">Sphingobium agri</name>
    <dbReference type="NCBI Taxonomy" id="2933566"/>
    <lineage>
        <taxon>Bacteria</taxon>
        <taxon>Pseudomonadati</taxon>
        <taxon>Pseudomonadota</taxon>
        <taxon>Alphaproteobacteria</taxon>
        <taxon>Sphingomonadales</taxon>
        <taxon>Sphingomonadaceae</taxon>
        <taxon>Sphingobium</taxon>
    </lineage>
</organism>
<sequence>MTERSEESSPSAAGSLPSIDLNADMGEGFGPWVMGDDEAMFALVSSANVACGGHASDPDTMFRTLSLARQHKVVTGAHPSYPDKEGFGRRRMPHRPDEIERFVAAQVGALMAIGALVGQPVAYVKPHGALGNVATVEKPVAAAIVAAVRAVDPDLAMLAISGTMLEQVARDSGMQVFSEIFADRGYTAAGNLVPRSEPGALIHDGAFAARRIVAFLESGMMPTVSHEPVALEAHSICVHGDSPDAVAMARTVRDELTERGFAIAPFLPYR</sequence>
<feature type="region of interest" description="Disordered" evidence="1">
    <location>
        <begin position="1"/>
        <end position="20"/>
    </location>
</feature>
<evidence type="ECO:0000313" key="3">
    <source>
        <dbReference type="Proteomes" id="UP001203512"/>
    </source>
</evidence>
<dbReference type="PANTHER" id="PTHR30292">
    <property type="entry name" value="UNCHARACTERIZED PROTEIN YBGL-RELATED"/>
    <property type="match status" value="1"/>
</dbReference>
<dbReference type="EMBL" id="JALKHS010000006">
    <property type="protein sequence ID" value="MCK0530857.1"/>
    <property type="molecule type" value="Genomic_DNA"/>
</dbReference>
<evidence type="ECO:0000256" key="1">
    <source>
        <dbReference type="SAM" id="MobiDB-lite"/>
    </source>
</evidence>
<dbReference type="InterPro" id="IPR005501">
    <property type="entry name" value="LamB/YcsF/PxpA-like"/>
</dbReference>
<dbReference type="Gene3D" id="3.20.20.370">
    <property type="entry name" value="Glycoside hydrolase/deacetylase"/>
    <property type="match status" value="1"/>
</dbReference>
<protein>
    <submittedName>
        <fullName evidence="2">5-oxoprolinase subunit PxpA</fullName>
    </submittedName>
</protein>